<feature type="region of interest" description="Disordered" evidence="1">
    <location>
        <begin position="575"/>
        <end position="629"/>
    </location>
</feature>
<dbReference type="Proteomes" id="UP000266841">
    <property type="component" value="Unassembled WGS sequence"/>
</dbReference>
<gene>
    <name evidence="2" type="ORF">THAOC_07719</name>
</gene>
<evidence type="ECO:0000256" key="1">
    <source>
        <dbReference type="SAM" id="MobiDB-lite"/>
    </source>
</evidence>
<evidence type="ECO:0000313" key="3">
    <source>
        <dbReference type="Proteomes" id="UP000266841"/>
    </source>
</evidence>
<dbReference type="eggNOG" id="ENOG502TFY1">
    <property type="taxonomic scope" value="Eukaryota"/>
</dbReference>
<dbReference type="AlphaFoldDB" id="K0TBS1"/>
<feature type="compositionally biased region" description="Pro residues" evidence="1">
    <location>
        <begin position="364"/>
        <end position="374"/>
    </location>
</feature>
<feature type="compositionally biased region" description="Basic and acidic residues" evidence="1">
    <location>
        <begin position="598"/>
        <end position="613"/>
    </location>
</feature>
<name>K0TBS1_THAOC</name>
<evidence type="ECO:0000313" key="2">
    <source>
        <dbReference type="EMBL" id="EJK70886.1"/>
    </source>
</evidence>
<feature type="compositionally biased region" description="Low complexity" evidence="1">
    <location>
        <begin position="575"/>
        <end position="586"/>
    </location>
</feature>
<feature type="compositionally biased region" description="Acidic residues" evidence="1">
    <location>
        <begin position="212"/>
        <end position="221"/>
    </location>
</feature>
<reference evidence="2 3" key="1">
    <citation type="journal article" date="2012" name="Genome Biol.">
        <title>Genome and low-iron response of an oceanic diatom adapted to chronic iron limitation.</title>
        <authorList>
            <person name="Lommer M."/>
            <person name="Specht M."/>
            <person name="Roy A.S."/>
            <person name="Kraemer L."/>
            <person name="Andreson R."/>
            <person name="Gutowska M.A."/>
            <person name="Wolf J."/>
            <person name="Bergner S.V."/>
            <person name="Schilhabel M.B."/>
            <person name="Klostermeier U.C."/>
            <person name="Beiko R.G."/>
            <person name="Rosenstiel P."/>
            <person name="Hippler M."/>
            <person name="Laroche J."/>
        </authorList>
    </citation>
    <scope>NUCLEOTIDE SEQUENCE [LARGE SCALE GENOMIC DNA]</scope>
    <source>
        <strain evidence="2 3">CCMP1005</strain>
    </source>
</reference>
<feature type="region of interest" description="Disordered" evidence="1">
    <location>
        <begin position="652"/>
        <end position="682"/>
    </location>
</feature>
<dbReference type="EMBL" id="AGNL01007924">
    <property type="protein sequence ID" value="EJK70886.1"/>
    <property type="molecule type" value="Genomic_DNA"/>
</dbReference>
<dbReference type="OMA" id="DCANGIT"/>
<feature type="region of interest" description="Disordered" evidence="1">
    <location>
        <begin position="207"/>
        <end position="283"/>
    </location>
</feature>
<feature type="compositionally biased region" description="Low complexity" evidence="1">
    <location>
        <begin position="256"/>
        <end position="266"/>
    </location>
</feature>
<dbReference type="OrthoDB" id="207410at2759"/>
<feature type="compositionally biased region" description="Low complexity" evidence="1">
    <location>
        <begin position="340"/>
        <end position="354"/>
    </location>
</feature>
<comment type="caution">
    <text evidence="2">The sequence shown here is derived from an EMBL/GenBank/DDBJ whole genome shotgun (WGS) entry which is preliminary data.</text>
</comment>
<proteinExistence type="predicted"/>
<feature type="compositionally biased region" description="Polar residues" evidence="1">
    <location>
        <begin position="449"/>
        <end position="459"/>
    </location>
</feature>
<protein>
    <submittedName>
        <fullName evidence="2">Uncharacterized protein</fullName>
    </submittedName>
</protein>
<accession>K0TBS1</accession>
<feature type="region of interest" description="Disordered" evidence="1">
    <location>
        <begin position="340"/>
        <end position="384"/>
    </location>
</feature>
<sequence length="980" mass="105004">MRVGLSNCEIKRHCPSGGDDECPKGQECYSFLSNCNYVEMVGGPGEATSLASKLSGDSSKIGLDANDPSRSNFCGYDWNDAISSCHKDDHWCRAGSDSECPSGKVCYAGTDCKYVADLQPTISPTDFPTMSPMSPTASPVVYNIIENTSFCGDSWEKVRSTCRIKSHCPDGNSCPPGFLCYTWVQGCNIIDFEEHLAKTGKEVFGDGRWELPEDGLPEDAAFDQPMGKDGPPKPPAEIESLIFGSRPPNAAPSPPGSSSAEIPPSSQREPTTRAPVEPVDPDAYDAKNHIFCGKTWTDATERCFPDTFCIEGASHRCDDALDFCWVGVTACNGAQYAATPTPVTQTPQPTTIAPTEHETDPKYVPKPVPKPPPSTDIKPSSSSPGEIIEGICAKSRFHLIQTCKTLPACSNRKACVDPYHECYSNVSCPGRPPPTHPTLAVATRSPITPVSSAPVTSAPTGRVITANPTRKPVTPQPIFTSSAPMTEAPVTRRPTNKPVTRRPTEKPTIFTLSEEEVALRYTNINNYCARSYIEVMTSCSYQLTLCNDSPLCLEPGTTCFNNVICPDPLAFGNASPSSSPVRIPSPKTKSPTIRPSHKPTEKPTTKLSPKEDSSAVVQDSSKEVSSPQNYCARPGQVQIDCANGITCNDGEEAKSSPPVATPNPTRIALTPEPSGSSPNDEAGTNVEAISVCAITSQHAKETCSIAPRCGPGTLCSANLYCFEVICSASATRENYCAHSADQIQGTCSWAPTCNPGDALCPQGMRCFPNSICLSKGQVLYAEYDDRGNVLDHADPGCTNLCLEELSPADCSYADDLTKMGFSLAQCTAKPMAVGDLCIGDGLCGTRRNLNNCGSRDVYIRLDSSNCIDKGLGNSGVIQAYPAVGSGGKSSQPDIDVEQSNEFDTSMKIDFSDVDKNKQNDASEVNWDLGYGSSTPINEDADPPFQNGWWTMKVSSETRIAHAGLTNVLLTLLTPVLTRLW</sequence>
<keyword evidence="3" id="KW-1185">Reference proteome</keyword>
<feature type="compositionally biased region" description="Polar residues" evidence="1">
    <location>
        <begin position="615"/>
        <end position="629"/>
    </location>
</feature>
<feature type="region of interest" description="Disordered" evidence="1">
    <location>
        <begin position="449"/>
        <end position="503"/>
    </location>
</feature>
<organism evidence="2 3">
    <name type="scientific">Thalassiosira oceanica</name>
    <name type="common">Marine diatom</name>
    <dbReference type="NCBI Taxonomy" id="159749"/>
    <lineage>
        <taxon>Eukaryota</taxon>
        <taxon>Sar</taxon>
        <taxon>Stramenopiles</taxon>
        <taxon>Ochrophyta</taxon>
        <taxon>Bacillariophyta</taxon>
        <taxon>Coscinodiscophyceae</taxon>
        <taxon>Thalassiosirophycidae</taxon>
        <taxon>Thalassiosirales</taxon>
        <taxon>Thalassiosiraceae</taxon>
        <taxon>Thalassiosira</taxon>
    </lineage>
</organism>
<feature type="compositionally biased region" description="Low complexity" evidence="1">
    <location>
        <begin position="375"/>
        <end position="384"/>
    </location>
</feature>